<keyword evidence="8" id="KW-1185">Reference proteome</keyword>
<evidence type="ECO:0000313" key="7">
    <source>
        <dbReference type="EMBL" id="SEG58952.1"/>
    </source>
</evidence>
<dbReference type="GO" id="GO:0005886">
    <property type="term" value="C:plasma membrane"/>
    <property type="evidence" value="ECO:0007669"/>
    <property type="project" value="UniProtKB-SubCell"/>
</dbReference>
<evidence type="ECO:0000256" key="4">
    <source>
        <dbReference type="ARBA" id="ARBA00022989"/>
    </source>
</evidence>
<reference evidence="8" key="1">
    <citation type="submission" date="2016-10" db="EMBL/GenBank/DDBJ databases">
        <authorList>
            <person name="Varghese N."/>
            <person name="Submissions S."/>
        </authorList>
    </citation>
    <scope>NUCLEOTIDE SEQUENCE [LARGE SCALE GENOMIC DNA]</scope>
    <source>
        <strain evidence="8">DSM 21580</strain>
    </source>
</reference>
<comment type="subcellular location">
    <subcellularLocation>
        <location evidence="1">Cell membrane</location>
        <topology evidence="1">Multi-pass membrane protein</topology>
    </subcellularLocation>
</comment>
<sequence>MGLKTPLFIKKIHTFLDGIHIPFLGISLWKMFEIYGKGIFEIKLGRQAASISWSFFLSVFPFLLFLLSLLPYLPHYDKLQFYVFEILMRNIFPAHMQSDVSSYIQNSIIPNLKNFSNVTIIFALVFATNGAHSLINGFNLNTELKRTFVKEYLVSFAITLAFVVIILLSLFGIYYSEVVLKLFTPQYNISWFVQNLTKIIGYISFPIFYFILLMFFYWVGCLKITSMKQAVPGAVFTTILFMTVTFIFAFYVKKFARQNVLYGSIGSIILMMVWINLNIILILLGNELNIAIKKVRLEKIMSEELGIFNDNVNTAQLSNTEEETESHHIAWTDNSQKKV</sequence>
<accession>A0A1H6BE67</accession>
<feature type="transmembrane region" description="Helical" evidence="6">
    <location>
        <begin position="199"/>
        <end position="219"/>
    </location>
</feature>
<dbReference type="InterPro" id="IPR017039">
    <property type="entry name" value="Virul_fac_BrkB"/>
</dbReference>
<organism evidence="7 8">
    <name type="scientific">Halpernia humi</name>
    <dbReference type="NCBI Taxonomy" id="493375"/>
    <lineage>
        <taxon>Bacteria</taxon>
        <taxon>Pseudomonadati</taxon>
        <taxon>Bacteroidota</taxon>
        <taxon>Flavobacteriia</taxon>
        <taxon>Flavobacteriales</taxon>
        <taxon>Weeksellaceae</taxon>
        <taxon>Chryseobacterium group</taxon>
        <taxon>Halpernia</taxon>
    </lineage>
</organism>
<feature type="transmembrane region" description="Helical" evidence="6">
    <location>
        <begin position="120"/>
        <end position="140"/>
    </location>
</feature>
<gene>
    <name evidence="7" type="ORF">SAMN05421847_2833</name>
</gene>
<dbReference type="EMBL" id="FNUS01000008">
    <property type="protein sequence ID" value="SEG58952.1"/>
    <property type="molecule type" value="Genomic_DNA"/>
</dbReference>
<protein>
    <submittedName>
        <fullName evidence="7">Membrane protein</fullName>
    </submittedName>
</protein>
<dbReference type="Proteomes" id="UP000236738">
    <property type="component" value="Unassembled WGS sequence"/>
</dbReference>
<keyword evidence="2" id="KW-1003">Cell membrane</keyword>
<evidence type="ECO:0000313" key="8">
    <source>
        <dbReference type="Proteomes" id="UP000236738"/>
    </source>
</evidence>
<proteinExistence type="predicted"/>
<keyword evidence="3 6" id="KW-0812">Transmembrane</keyword>
<evidence type="ECO:0000256" key="6">
    <source>
        <dbReference type="SAM" id="Phobius"/>
    </source>
</evidence>
<keyword evidence="4 6" id="KW-1133">Transmembrane helix</keyword>
<dbReference type="NCBIfam" id="TIGR00765">
    <property type="entry name" value="yihY_not_rbn"/>
    <property type="match status" value="1"/>
</dbReference>
<feature type="transmembrane region" description="Helical" evidence="6">
    <location>
        <begin position="53"/>
        <end position="73"/>
    </location>
</feature>
<name>A0A1H6BE67_9FLAO</name>
<feature type="transmembrane region" description="Helical" evidence="6">
    <location>
        <begin position="264"/>
        <end position="284"/>
    </location>
</feature>
<dbReference type="PANTHER" id="PTHR30213:SF0">
    <property type="entry name" value="UPF0761 MEMBRANE PROTEIN YIHY"/>
    <property type="match status" value="1"/>
</dbReference>
<evidence type="ECO:0000256" key="1">
    <source>
        <dbReference type="ARBA" id="ARBA00004651"/>
    </source>
</evidence>
<evidence type="ECO:0000256" key="2">
    <source>
        <dbReference type="ARBA" id="ARBA00022475"/>
    </source>
</evidence>
<dbReference type="Pfam" id="PF03631">
    <property type="entry name" value="Virul_fac_BrkB"/>
    <property type="match status" value="1"/>
</dbReference>
<dbReference type="RefSeq" id="WP_103914678.1">
    <property type="nucleotide sequence ID" value="NZ_FNUS01000008.1"/>
</dbReference>
<keyword evidence="5 6" id="KW-0472">Membrane</keyword>
<evidence type="ECO:0000256" key="5">
    <source>
        <dbReference type="ARBA" id="ARBA00023136"/>
    </source>
</evidence>
<evidence type="ECO:0000256" key="3">
    <source>
        <dbReference type="ARBA" id="ARBA00022692"/>
    </source>
</evidence>
<dbReference type="OrthoDB" id="977385at2"/>
<dbReference type="AlphaFoldDB" id="A0A1H6BE67"/>
<feature type="transmembrane region" description="Helical" evidence="6">
    <location>
        <begin position="231"/>
        <end position="252"/>
    </location>
</feature>
<feature type="transmembrane region" description="Helical" evidence="6">
    <location>
        <begin position="152"/>
        <end position="175"/>
    </location>
</feature>
<dbReference type="PANTHER" id="PTHR30213">
    <property type="entry name" value="INNER MEMBRANE PROTEIN YHJD"/>
    <property type="match status" value="1"/>
</dbReference>